<protein>
    <recommendedName>
        <fullName evidence="3">Lipoprotein</fullName>
    </recommendedName>
</protein>
<evidence type="ECO:0000313" key="1">
    <source>
        <dbReference type="EMBL" id="MCM2374487.1"/>
    </source>
</evidence>
<dbReference type="RefSeq" id="WP_250932378.1">
    <property type="nucleotide sequence ID" value="NZ_JAMQBK010000087.1"/>
</dbReference>
<keyword evidence="2" id="KW-1185">Reference proteome</keyword>
<accession>A0ABT0UBU5</accession>
<reference evidence="1 2" key="1">
    <citation type="journal article" date="2022" name="Syst. Appl. Microbiol.">
        <title>Rhodopirellula aestuarii sp. nov., a novel member of the genus Rhodopirellula isolated from brackish sediments collected in the Tagus River estuary, Portugal.</title>
        <authorList>
            <person name="Vitorino I.R."/>
            <person name="Klimek D."/>
            <person name="Calusinska M."/>
            <person name="Lobo-da-Cunha A."/>
            <person name="Vasconcelos V."/>
            <person name="Lage O.M."/>
        </authorList>
    </citation>
    <scope>NUCLEOTIDE SEQUENCE [LARGE SCALE GENOMIC DNA]</scope>
    <source>
        <strain evidence="1 2">ICT_H3.1</strain>
    </source>
</reference>
<dbReference type="PROSITE" id="PS51257">
    <property type="entry name" value="PROKAR_LIPOPROTEIN"/>
    <property type="match status" value="1"/>
</dbReference>
<evidence type="ECO:0000313" key="2">
    <source>
        <dbReference type="Proteomes" id="UP001202961"/>
    </source>
</evidence>
<organism evidence="1 2">
    <name type="scientific">Aporhodopirellula aestuarii</name>
    <dbReference type="NCBI Taxonomy" id="2950107"/>
    <lineage>
        <taxon>Bacteria</taxon>
        <taxon>Pseudomonadati</taxon>
        <taxon>Planctomycetota</taxon>
        <taxon>Planctomycetia</taxon>
        <taxon>Pirellulales</taxon>
        <taxon>Pirellulaceae</taxon>
        <taxon>Aporhodopirellula</taxon>
    </lineage>
</organism>
<proteinExistence type="predicted"/>
<sequence length="68" mass="7153">MVIRLALLIAVAFTFGCSGPKFTNLGNGVGVPSESIDSNAIANGISRDEAKQSMLEESNGKRQAKDVK</sequence>
<name>A0ABT0UBU5_9BACT</name>
<dbReference type="EMBL" id="JAMQBK010000087">
    <property type="protein sequence ID" value="MCM2374487.1"/>
    <property type="molecule type" value="Genomic_DNA"/>
</dbReference>
<evidence type="ECO:0008006" key="3">
    <source>
        <dbReference type="Google" id="ProtNLM"/>
    </source>
</evidence>
<dbReference type="Proteomes" id="UP001202961">
    <property type="component" value="Unassembled WGS sequence"/>
</dbReference>
<comment type="caution">
    <text evidence="1">The sequence shown here is derived from an EMBL/GenBank/DDBJ whole genome shotgun (WGS) entry which is preliminary data.</text>
</comment>
<gene>
    <name evidence="1" type="ORF">NB063_28030</name>
</gene>